<gene>
    <name evidence="4" type="ORF">BJG266_LOCUS5917</name>
    <name evidence="3" type="ORF">QVE165_LOCUS4327</name>
</gene>
<protein>
    <submittedName>
        <fullName evidence="3">Uncharacterized protein</fullName>
    </submittedName>
</protein>
<dbReference type="AlphaFoldDB" id="A0A813T423"/>
<reference evidence="3" key="1">
    <citation type="submission" date="2021-02" db="EMBL/GenBank/DDBJ databases">
        <authorList>
            <person name="Nowell W R."/>
        </authorList>
    </citation>
    <scope>NUCLEOTIDE SEQUENCE</scope>
</reference>
<keyword evidence="5" id="KW-1185">Reference proteome</keyword>
<dbReference type="PANTHER" id="PTHR33560:SF1">
    <property type="entry name" value="PROTEIN FAM227A"/>
    <property type="match status" value="1"/>
</dbReference>
<comment type="similarity">
    <text evidence="1">Belongs to the FAM227 family.</text>
</comment>
<feature type="region of interest" description="Disordered" evidence="2">
    <location>
        <begin position="405"/>
        <end position="446"/>
    </location>
</feature>
<dbReference type="OrthoDB" id="192208at2759"/>
<dbReference type="Pfam" id="PF14922">
    <property type="entry name" value="FWWh"/>
    <property type="match status" value="1"/>
</dbReference>
<dbReference type="Proteomes" id="UP000663877">
    <property type="component" value="Unassembled WGS sequence"/>
</dbReference>
<dbReference type="Proteomes" id="UP000663832">
    <property type="component" value="Unassembled WGS sequence"/>
</dbReference>
<accession>A0A813T423</accession>
<evidence type="ECO:0000313" key="4">
    <source>
        <dbReference type="EMBL" id="CAF0814521.1"/>
    </source>
</evidence>
<dbReference type="PANTHER" id="PTHR33560">
    <property type="entry name" value="PROTEIN FAM227B"/>
    <property type="match status" value="1"/>
</dbReference>
<evidence type="ECO:0000313" key="5">
    <source>
        <dbReference type="Proteomes" id="UP000663832"/>
    </source>
</evidence>
<sequence length="597" mass="68747">MVDIARVFSPVVVLDSSEARPKSTDRIRSASDKRISSADTHRISRISSAVSTIENNNGAHGRYGTNEESELQELEDKIKQELITPVTGINLCGLINDKISNLDRALKEVGASSDYGKKKTSPIAEKLRTEAIRNGLILFFENKFQINSLLKGQSRQQVQQFATMLTTKAAEDQAIATLKSKQDDNAPPEQSRTTLLEVFKYPGFDENQLTPLPFHVSLERQIMRHILSQQYTHLQQAPYIKSLIQLYHSAPTKALILDIFWWIFLDNYQNQPETQKKLLNRASNNYISLLMMEIDLRYRDKSFQVYPSLLAETVFACFKICFPISIKRMPADTDAAKKAKDRSGNLSSDLENSSDNFDPPIKEIVNLDQFKNSIANVCQLWLGGLPAPPRRYEQWRSKIVQQEKISFGQSATTTPTTHESGMNSNDENTSSNSHHLSFEQKKHKEPQERLAEFYKHTNDPLPDRRVLYEDYRFNLNGNSPLAENYLRTSHMLKKAGTQLFISHPQISQVPTVNAETYDKEIKRTAQFCRIVRAQKHKVRAEEEHHRKLVKEHVAKLKERDDLQKQEKQALLYRRKMMMNFHNDEFETMSQFSVKSHE</sequence>
<feature type="compositionally biased region" description="Basic and acidic residues" evidence="2">
    <location>
        <begin position="436"/>
        <end position="446"/>
    </location>
</feature>
<evidence type="ECO:0000256" key="2">
    <source>
        <dbReference type="SAM" id="MobiDB-lite"/>
    </source>
</evidence>
<dbReference type="EMBL" id="CAJNOM010000016">
    <property type="protein sequence ID" value="CAF0803118.1"/>
    <property type="molecule type" value="Genomic_DNA"/>
</dbReference>
<proteinExistence type="inferred from homology"/>
<comment type="caution">
    <text evidence="3">The sequence shown here is derived from an EMBL/GenBank/DDBJ whole genome shotgun (WGS) entry which is preliminary data.</text>
</comment>
<name>A0A813T423_9BILA</name>
<dbReference type="EMBL" id="CAJNOI010000016">
    <property type="protein sequence ID" value="CAF0814521.1"/>
    <property type="molecule type" value="Genomic_DNA"/>
</dbReference>
<feature type="compositionally biased region" description="Polar residues" evidence="2">
    <location>
        <begin position="405"/>
        <end position="435"/>
    </location>
</feature>
<evidence type="ECO:0000256" key="1">
    <source>
        <dbReference type="ARBA" id="ARBA00008666"/>
    </source>
</evidence>
<dbReference type="InterPro" id="IPR029417">
    <property type="entry name" value="FAM227"/>
</dbReference>
<organism evidence="3 5">
    <name type="scientific">Adineta steineri</name>
    <dbReference type="NCBI Taxonomy" id="433720"/>
    <lineage>
        <taxon>Eukaryota</taxon>
        <taxon>Metazoa</taxon>
        <taxon>Spiralia</taxon>
        <taxon>Gnathifera</taxon>
        <taxon>Rotifera</taxon>
        <taxon>Eurotatoria</taxon>
        <taxon>Bdelloidea</taxon>
        <taxon>Adinetida</taxon>
        <taxon>Adinetidae</taxon>
        <taxon>Adineta</taxon>
    </lineage>
</organism>
<evidence type="ECO:0000313" key="3">
    <source>
        <dbReference type="EMBL" id="CAF0803118.1"/>
    </source>
</evidence>